<evidence type="ECO:0000313" key="5">
    <source>
        <dbReference type="EMBL" id="TDP29756.1"/>
    </source>
</evidence>
<feature type="region of interest" description="Disordered" evidence="2">
    <location>
        <begin position="1644"/>
        <end position="1678"/>
    </location>
</feature>
<feature type="coiled-coil region" evidence="1">
    <location>
        <begin position="246"/>
        <end position="336"/>
    </location>
</feature>
<dbReference type="SUPFAM" id="SSF53955">
    <property type="entry name" value="Lysozyme-like"/>
    <property type="match status" value="1"/>
</dbReference>
<feature type="coiled-coil region" evidence="1">
    <location>
        <begin position="475"/>
        <end position="513"/>
    </location>
</feature>
<dbReference type="InterPro" id="IPR023346">
    <property type="entry name" value="Lysozyme-like_dom_sf"/>
</dbReference>
<dbReference type="RefSeq" id="WP_067496592.1">
    <property type="nucleotide sequence ID" value="NZ_SNXK01000012.1"/>
</dbReference>
<protein>
    <submittedName>
        <fullName evidence="5">SLT domain-containing protein</fullName>
    </submittedName>
</protein>
<dbReference type="EMBL" id="SNXK01000012">
    <property type="protein sequence ID" value="TDP29756.1"/>
    <property type="molecule type" value="Genomic_DNA"/>
</dbReference>
<evidence type="ECO:0000256" key="1">
    <source>
        <dbReference type="SAM" id="Coils"/>
    </source>
</evidence>
<keyword evidence="6" id="KW-1185">Reference proteome</keyword>
<feature type="compositionally biased region" description="Low complexity" evidence="2">
    <location>
        <begin position="1660"/>
        <end position="1677"/>
    </location>
</feature>
<gene>
    <name evidence="5" type="ORF">DFR75_11217</name>
</gene>
<accession>A0A4R6NYB0</accession>
<evidence type="ECO:0000313" key="6">
    <source>
        <dbReference type="Proteomes" id="UP000295087"/>
    </source>
</evidence>
<evidence type="ECO:0000256" key="3">
    <source>
        <dbReference type="SAM" id="Phobius"/>
    </source>
</evidence>
<keyword evidence="3" id="KW-0472">Membrane</keyword>
<feature type="transmembrane region" description="Helical" evidence="3">
    <location>
        <begin position="395"/>
        <end position="417"/>
    </location>
</feature>
<keyword evidence="1" id="KW-0175">Coiled coil</keyword>
<feature type="region of interest" description="Disordered" evidence="2">
    <location>
        <begin position="1192"/>
        <end position="1226"/>
    </location>
</feature>
<dbReference type="Proteomes" id="UP000295087">
    <property type="component" value="Unassembled WGS sequence"/>
</dbReference>
<feature type="domain" description="Transglycosylase SLT" evidence="4">
    <location>
        <begin position="1516"/>
        <end position="1601"/>
    </location>
</feature>
<feature type="coiled-coil region" evidence="1">
    <location>
        <begin position="605"/>
        <end position="632"/>
    </location>
</feature>
<organism evidence="5 6">
    <name type="scientific">Nocardia ignorata</name>
    <dbReference type="NCBI Taxonomy" id="145285"/>
    <lineage>
        <taxon>Bacteria</taxon>
        <taxon>Bacillati</taxon>
        <taxon>Actinomycetota</taxon>
        <taxon>Actinomycetes</taxon>
        <taxon>Mycobacteriales</taxon>
        <taxon>Nocardiaceae</taxon>
        <taxon>Nocardia</taxon>
    </lineage>
</organism>
<feature type="region of interest" description="Disordered" evidence="2">
    <location>
        <begin position="881"/>
        <end position="950"/>
    </location>
</feature>
<keyword evidence="3" id="KW-0812">Transmembrane</keyword>
<sequence>MATFGAYNAGSARIYLRPALASNFRASVKALLKPIDESLNVTLKPVLAKGFNADVKTKAKDAAEKAGAKIEFGYKLAPRFRTELKAAAKTEAREAGTKILFSPDLAKGFRTTLRGKVNEAAAGVEATVTLRLSEAGLRQKIRGLKSTLPEAELRMKLDLSEAVRQIEDFRIAVAASPLSMNVNVDTTAAVAQLMALRSLAASVGDDVGAIGANGAARNALRGRRGGIFSQTVRAIRLQVEVDRASVARAEAELANVLARLENARRQQGDTLDRLNLAEQRHAEVLANSNASASQRIASEQRLARARRDHADATGRLSSLMNQEADAHDRVDRARNRQGSIGSALGAGLSAFNAASDLAIRNLFSFTNLVGVAKVALIALAAVSLVPLLGQLTQAAGVVALLPAAFAGFASVIATIVVGTRGITDAFKAAEKAREGAAKQAEAQAKAVASAQKQATAAARGVASAERGVASAERGVQSAQKASATAQKALTKAREDATKELEDLNRQLGRTSLNEEGAAIAVAEAWEAMQETFKDSDASATDRRRAVYNYNQALADQQDTLRESRELQQQVNEANVKGVEGSDQVVAAQERVAEAAQAETDANQTLTDAHQSLTDAKSQLAEAQQAVVEALNDGGDAADEFARKMASLSPAARALVQTMLDLKPALGELRSFVQEKLLDKMGDSIGSLVRKWIPDLKTGLGGIATEINGGLRRAFADLETESSRSKFARIFENTRKSIGPLLDGINDLLQAMLSLAGVGSDFMPSGAERFANLMKDFREWAESEEGQNKFKGFLRESLDTFNEIWEIVKQIGGVINSLFRGSDETGESWLDSIKTTLSEWNDFLKTPEGQQAVKDFFADIKATVQAIVDLMKTAYQIADDLGLLPEPEPTGQKPPEQAPEDRTGPDGGGLNGFDETPSNPPILSPQGSDGAGLDGFNETRPRLPTEIDPSRTKKNFWMGDEYYNYDGERVDKHGNKLDHTGGFFPGVKEGSLGDKILDSPLTRSATGLGGLWQWLAEDDDEANAKITGLSENFQGLATSAETNSNSAGTSWLNFGTKLHGIISGLTGSGGALPTLSTGQKQVALDSDEHVDQEAGASWASMGSKVKTVVETLVGSTVLGNLTSSFTGLPSFFDGITGGIGTSWGTLPGKLQGPINAVIDILNTFGELWNKVASKLGLPTWDPIDKVGTGTGDFFAGRPTRPEPGGHVGGRWMGGPGGPVKGPGGPKDDKAGLYRLSNGEHVWTADEVKAAGGHEAMYKMRGAVLQGGGLQSKPQGDGPQGYADGGGVVQTSDPLDPIQAQLWDLVRTAIPDAVLTSGKRFTDVGSGYDLHMQGKAIDLGGPMQEIARWIYNTYPQSAELIHWPLNGWQNLDEGQPHDFGATTNAQHMDHVHWGANDFLGNLSDEEKASIFSRIGSVLGGAVRSGRNALANTLLLNPLRNVANSVPDIEGLGEAGKIPKAFAQKMVEALATKVLGSGSSGGGGANYNPTDGVEQWRDLAMEAMRREGFNADDPAQVNAMMAQIQSESGGNPSIIQQVQDVNSGGNEAQGLLQIIPGTFAAHRDPSLPNDRTDPLANMVAALRYYRSRYGNDLTTDWGKGHGYDQGGIFENNTFGWNTSGLPEAVLTNPQWLMFRQFIDNMQAQKAGVAENPQAQTIPEPLNTDTVTSPTPSTTPTTSDSGVETFEQVGVNAQSRFTSALSTGFEDLVSSTLDPLGLPDPRDLIPSAVTDYGETLSTWQQARSASTQASQTLAQSGYQAASVPATGTANRVLKGNGESGSLTTIDNSTTINLTTPNVDEAYRKAELIRDMRALQHTATARG</sequence>
<keyword evidence="3" id="KW-1133">Transmembrane helix</keyword>
<evidence type="ECO:0000256" key="2">
    <source>
        <dbReference type="SAM" id="MobiDB-lite"/>
    </source>
</evidence>
<evidence type="ECO:0000259" key="4">
    <source>
        <dbReference type="Pfam" id="PF01464"/>
    </source>
</evidence>
<proteinExistence type="predicted"/>
<feature type="compositionally biased region" description="Basic and acidic residues" evidence="2">
    <location>
        <begin position="936"/>
        <end position="950"/>
    </location>
</feature>
<comment type="caution">
    <text evidence="5">The sequence shown here is derived from an EMBL/GenBank/DDBJ whole genome shotgun (WGS) entry which is preliminary data.</text>
</comment>
<feature type="compositionally biased region" description="Gly residues" evidence="2">
    <location>
        <begin position="1204"/>
        <end position="1223"/>
    </location>
</feature>
<dbReference type="Pfam" id="PF01464">
    <property type="entry name" value="SLT"/>
    <property type="match status" value="1"/>
</dbReference>
<name>A0A4R6NYB0_NOCIG</name>
<feature type="transmembrane region" description="Helical" evidence="3">
    <location>
        <begin position="368"/>
        <end position="388"/>
    </location>
</feature>
<reference evidence="5 6" key="1">
    <citation type="submission" date="2019-03" db="EMBL/GenBank/DDBJ databases">
        <title>Genomic Encyclopedia of Type Strains, Phase IV (KMG-IV): sequencing the most valuable type-strain genomes for metagenomic binning, comparative biology and taxonomic classification.</title>
        <authorList>
            <person name="Goeker M."/>
        </authorList>
    </citation>
    <scope>NUCLEOTIDE SEQUENCE [LARGE SCALE GENOMIC DNA]</scope>
    <source>
        <strain evidence="5 6">DSM 44496</strain>
    </source>
</reference>
<dbReference type="InterPro" id="IPR008258">
    <property type="entry name" value="Transglycosylase_SLT_dom_1"/>
</dbReference>